<evidence type="ECO:0000313" key="8">
    <source>
        <dbReference type="EMBL" id="KAL0292022.1"/>
    </source>
</evidence>
<evidence type="ECO:0000256" key="4">
    <source>
        <dbReference type="PROSITE-ProRule" id="PRU00047"/>
    </source>
</evidence>
<feature type="compositionally biased region" description="Basic residues" evidence="5">
    <location>
        <begin position="598"/>
        <end position="608"/>
    </location>
</feature>
<dbReference type="SMART" id="SM00575">
    <property type="entry name" value="ZnF_PMZ"/>
    <property type="match status" value="1"/>
</dbReference>
<evidence type="ECO:0000256" key="2">
    <source>
        <dbReference type="ARBA" id="ARBA00022771"/>
    </source>
</evidence>
<dbReference type="PROSITE" id="PS50158">
    <property type="entry name" value="ZF_CCHC"/>
    <property type="match status" value="1"/>
</dbReference>
<proteinExistence type="predicted"/>
<dbReference type="AlphaFoldDB" id="A0AAW2JCC7"/>
<dbReference type="PANTHER" id="PTHR31973">
    <property type="entry name" value="POLYPROTEIN, PUTATIVE-RELATED"/>
    <property type="match status" value="1"/>
</dbReference>
<evidence type="ECO:0000256" key="5">
    <source>
        <dbReference type="SAM" id="MobiDB-lite"/>
    </source>
</evidence>
<dbReference type="PROSITE" id="PS50966">
    <property type="entry name" value="ZF_SWIM"/>
    <property type="match status" value="1"/>
</dbReference>
<dbReference type="InterPro" id="IPR004332">
    <property type="entry name" value="Transposase_MuDR"/>
</dbReference>
<sequence>MVKEGDEGDKEGVNVEESDAEGLRAEDTEFEQLSGDENIVWSDDELNSNKGSDEDEEKGETFPVFNPSCIFDPHFELGMIFSTKEEFKTAIQSHAIKTKRNIKFAKNDKKRVHAKCYDKDCPWRIHACRLKGECTYQIRDYIPGHTCNISFNVRNMKSSWLSKKYIHKFKSDPKRGVKGFRIDAIEDVRVNISRNQAARAKRLALLILEGSPSAQYALLWDYADEIKRSNPRSTVVLGTDDSGGANLFDRFYVCLHALRMNFLAGCRPVICVDGCHLKGPHGGVLLTAVSIDANNNFFPICHAVVMRENREIWEWFLTLLKMDLHIEEDCKYTFMSDKQKGLVGALQELFPNAEHRFCVRHLHSNFKTSSFRGLAFKNGLWKAARATTVNQFNQRMQELKELDEEAYAWFNDKHPKEWSRSHFSTYPRCDILLNNACECLNSNILEAREKPILSMLERLMEYFMKRLQVNRDRALKKWKRTLCPKIQKIIDKNIEKLGDCIPIKSDDKHYQISCFDGTQYSVDLDNWTCGCRKWDLSGIPCKHAVSAIFCQGEDIEKYTHQCYRVHSYLKAYQHAILPINGREEWKKSAFNPPVPPKPVKRVGRPPKSRRLEADEPMLKRKRRKTGPIIKEGVSKIKRQQTTVKCGKCGIQGHNARGCPSKTVLNEHILDACSQVPPNDAPQKLQVRRKGKTSIEEPDVVIHKRTKTGHVPVAARLFRKLKDKSSPKQAVTAPAPAPAPAPSMFAQFQQCQKGVKLKEPAPFVDAETGEQGSSGSTPSIVKGGKRFVSLSNLSNVVTQLNKGKKM</sequence>
<dbReference type="PANTHER" id="PTHR31973:SF191">
    <property type="entry name" value="OS05G0489400 PROTEIN"/>
    <property type="match status" value="1"/>
</dbReference>
<dbReference type="Pfam" id="PF04434">
    <property type="entry name" value="SWIM"/>
    <property type="match status" value="1"/>
</dbReference>
<dbReference type="GO" id="GO:0008270">
    <property type="term" value="F:zinc ion binding"/>
    <property type="evidence" value="ECO:0007669"/>
    <property type="project" value="UniProtKB-KW"/>
</dbReference>
<dbReference type="Pfam" id="PF10551">
    <property type="entry name" value="MULE"/>
    <property type="match status" value="1"/>
</dbReference>
<keyword evidence="3" id="KW-0862">Zinc</keyword>
<dbReference type="InterPro" id="IPR006564">
    <property type="entry name" value="Znf_PMZ"/>
</dbReference>
<gene>
    <name evidence="8" type="ORF">Sradi_7004900</name>
</gene>
<evidence type="ECO:0000259" key="7">
    <source>
        <dbReference type="PROSITE" id="PS50966"/>
    </source>
</evidence>
<comment type="caution">
    <text evidence="8">The sequence shown here is derived from an EMBL/GenBank/DDBJ whole genome shotgun (WGS) entry which is preliminary data.</text>
</comment>
<dbReference type="InterPro" id="IPR007527">
    <property type="entry name" value="Znf_SWIM"/>
</dbReference>
<keyword evidence="1" id="KW-0479">Metal-binding</keyword>
<dbReference type="GO" id="GO:0003676">
    <property type="term" value="F:nucleic acid binding"/>
    <property type="evidence" value="ECO:0007669"/>
    <property type="project" value="InterPro"/>
</dbReference>
<dbReference type="Pfam" id="PF03108">
    <property type="entry name" value="DBD_Tnp_Mut"/>
    <property type="match status" value="1"/>
</dbReference>
<organism evidence="8">
    <name type="scientific">Sesamum radiatum</name>
    <name type="common">Black benniseed</name>
    <dbReference type="NCBI Taxonomy" id="300843"/>
    <lineage>
        <taxon>Eukaryota</taxon>
        <taxon>Viridiplantae</taxon>
        <taxon>Streptophyta</taxon>
        <taxon>Embryophyta</taxon>
        <taxon>Tracheophyta</taxon>
        <taxon>Spermatophyta</taxon>
        <taxon>Magnoliopsida</taxon>
        <taxon>eudicotyledons</taxon>
        <taxon>Gunneridae</taxon>
        <taxon>Pentapetalae</taxon>
        <taxon>asterids</taxon>
        <taxon>lamiids</taxon>
        <taxon>Lamiales</taxon>
        <taxon>Pedaliaceae</taxon>
        <taxon>Sesamum</taxon>
    </lineage>
</organism>
<dbReference type="InterPro" id="IPR018289">
    <property type="entry name" value="MULE_transposase_dom"/>
</dbReference>
<feature type="domain" description="SWIM-type" evidence="7">
    <location>
        <begin position="520"/>
        <end position="552"/>
    </location>
</feature>
<evidence type="ECO:0008006" key="9">
    <source>
        <dbReference type="Google" id="ProtNLM"/>
    </source>
</evidence>
<dbReference type="EMBL" id="JACGWJ010000473">
    <property type="protein sequence ID" value="KAL0292022.1"/>
    <property type="molecule type" value="Genomic_DNA"/>
</dbReference>
<feature type="region of interest" description="Disordered" evidence="5">
    <location>
        <begin position="722"/>
        <end position="741"/>
    </location>
</feature>
<feature type="domain" description="CCHC-type" evidence="6">
    <location>
        <begin position="644"/>
        <end position="660"/>
    </location>
</feature>
<reference evidence="8" key="2">
    <citation type="journal article" date="2024" name="Plant">
        <title>Genomic evolution and insights into agronomic trait innovations of Sesamum species.</title>
        <authorList>
            <person name="Miao H."/>
            <person name="Wang L."/>
            <person name="Qu L."/>
            <person name="Liu H."/>
            <person name="Sun Y."/>
            <person name="Le M."/>
            <person name="Wang Q."/>
            <person name="Wei S."/>
            <person name="Zheng Y."/>
            <person name="Lin W."/>
            <person name="Duan Y."/>
            <person name="Cao H."/>
            <person name="Xiong S."/>
            <person name="Wang X."/>
            <person name="Wei L."/>
            <person name="Li C."/>
            <person name="Ma Q."/>
            <person name="Ju M."/>
            <person name="Zhao R."/>
            <person name="Li G."/>
            <person name="Mu C."/>
            <person name="Tian Q."/>
            <person name="Mei H."/>
            <person name="Zhang T."/>
            <person name="Gao T."/>
            <person name="Zhang H."/>
        </authorList>
    </citation>
    <scope>NUCLEOTIDE SEQUENCE</scope>
    <source>
        <strain evidence="8">G02</strain>
    </source>
</reference>
<feature type="region of interest" description="Disordered" evidence="5">
    <location>
        <begin position="1"/>
        <end position="60"/>
    </location>
</feature>
<feature type="region of interest" description="Disordered" evidence="5">
    <location>
        <begin position="589"/>
        <end position="612"/>
    </location>
</feature>
<keyword evidence="2 4" id="KW-0863">Zinc-finger</keyword>
<evidence type="ECO:0000259" key="6">
    <source>
        <dbReference type="PROSITE" id="PS50158"/>
    </source>
</evidence>
<feature type="compositionally biased region" description="Basic and acidic residues" evidence="5">
    <location>
        <begin position="1"/>
        <end position="13"/>
    </location>
</feature>
<accession>A0AAW2JCC7</accession>
<dbReference type="InterPro" id="IPR001878">
    <property type="entry name" value="Znf_CCHC"/>
</dbReference>
<reference evidence="8" key="1">
    <citation type="submission" date="2020-06" db="EMBL/GenBank/DDBJ databases">
        <authorList>
            <person name="Li T."/>
            <person name="Hu X."/>
            <person name="Zhang T."/>
            <person name="Song X."/>
            <person name="Zhang H."/>
            <person name="Dai N."/>
            <person name="Sheng W."/>
            <person name="Hou X."/>
            <person name="Wei L."/>
        </authorList>
    </citation>
    <scope>NUCLEOTIDE SEQUENCE</scope>
    <source>
        <strain evidence="8">G02</strain>
        <tissue evidence="8">Leaf</tissue>
    </source>
</reference>
<protein>
    <recommendedName>
        <fullName evidence="9">SWIM-type domain-containing protein</fullName>
    </recommendedName>
</protein>
<evidence type="ECO:0000256" key="3">
    <source>
        <dbReference type="ARBA" id="ARBA00022833"/>
    </source>
</evidence>
<name>A0AAW2JCC7_SESRA</name>
<evidence type="ECO:0000256" key="1">
    <source>
        <dbReference type="ARBA" id="ARBA00022723"/>
    </source>
</evidence>